<gene>
    <name evidence="2" type="ORF">J2S69_001433</name>
    <name evidence="1" type="ORF">O2L01_07550</name>
</gene>
<accession>A0A9X3PG08</accession>
<comment type="caution">
    <text evidence="1">The sequence shown here is derived from an EMBL/GenBank/DDBJ whole genome shotgun (WGS) entry which is preliminary data.</text>
</comment>
<reference evidence="2 4" key="2">
    <citation type="submission" date="2023-07" db="EMBL/GenBank/DDBJ databases">
        <title>Sequencing the genomes of 1000 actinobacteria strains.</title>
        <authorList>
            <person name="Klenk H.-P."/>
        </authorList>
    </citation>
    <scope>NUCLEOTIDE SEQUENCE [LARGE SCALE GENOMIC DNA]</scope>
    <source>
        <strain evidence="2 4">DSM 44724</strain>
    </source>
</reference>
<proteinExistence type="predicted"/>
<name>A0A9X3PG08_9ACTN</name>
<dbReference type="EMBL" id="JAVDYD010000001">
    <property type="protein sequence ID" value="MDR7337714.1"/>
    <property type="molecule type" value="Genomic_DNA"/>
</dbReference>
<dbReference type="AlphaFoldDB" id="A0A9X3PG08"/>
<dbReference type="RefSeq" id="WP_270121301.1">
    <property type="nucleotide sequence ID" value="NZ_BAAAOM010000002.1"/>
</dbReference>
<sequence>MGVVFALIVVASALPAVFAIRAADRKRKYERWRSWEVHAFAQRQGLAYWYRDPNTGQPSLRSPFLEPPGVHGKSWVGTHVMRGAYRGHSLFAYECRAANAAWESHAGSFQVVAIALPTPRPFLDIRLESDLSRTFEEDLVFENQAFNDVFRVVSDSPRFAHDVLHSRTMEWMLADWRARSFGWRFEGAWLMTFRPGGVRTAEILPFADFLIDLLAQVPEHVWSDG</sequence>
<dbReference type="EMBL" id="JAPZVQ010000003">
    <property type="protein sequence ID" value="MDA1384834.1"/>
    <property type="molecule type" value="Genomic_DNA"/>
</dbReference>
<evidence type="ECO:0008006" key="5">
    <source>
        <dbReference type="Google" id="ProtNLM"/>
    </source>
</evidence>
<dbReference type="Proteomes" id="UP001183604">
    <property type="component" value="Unassembled WGS sequence"/>
</dbReference>
<dbReference type="Proteomes" id="UP001145799">
    <property type="component" value="Unassembled WGS sequence"/>
</dbReference>
<evidence type="ECO:0000313" key="2">
    <source>
        <dbReference type="EMBL" id="MDR7337714.1"/>
    </source>
</evidence>
<evidence type="ECO:0000313" key="3">
    <source>
        <dbReference type="Proteomes" id="UP001145799"/>
    </source>
</evidence>
<organism evidence="1 3">
    <name type="scientific">Glycomyces lechevalierae</name>
    <dbReference type="NCBI Taxonomy" id="256034"/>
    <lineage>
        <taxon>Bacteria</taxon>
        <taxon>Bacillati</taxon>
        <taxon>Actinomycetota</taxon>
        <taxon>Actinomycetes</taxon>
        <taxon>Glycomycetales</taxon>
        <taxon>Glycomycetaceae</taxon>
        <taxon>Glycomyces</taxon>
    </lineage>
</organism>
<evidence type="ECO:0000313" key="4">
    <source>
        <dbReference type="Proteomes" id="UP001183604"/>
    </source>
</evidence>
<reference evidence="1" key="1">
    <citation type="submission" date="2022-12" db="EMBL/GenBank/DDBJ databases">
        <title>Gycomyces niveus sp.nov., a novel actinomycete isolated from soil in Shouguang.</title>
        <authorList>
            <person name="Yang X."/>
        </authorList>
    </citation>
    <scope>NUCLEOTIDE SEQUENCE</scope>
    <source>
        <strain evidence="1">DSM 44724</strain>
    </source>
</reference>
<protein>
    <recommendedName>
        <fullName evidence="5">DUF3137 domain-containing protein</fullName>
    </recommendedName>
</protein>
<evidence type="ECO:0000313" key="1">
    <source>
        <dbReference type="EMBL" id="MDA1384834.1"/>
    </source>
</evidence>
<keyword evidence="4" id="KW-1185">Reference proteome</keyword>